<protein>
    <recommendedName>
        <fullName evidence="3">Phage regulatory CII family protein</fullName>
    </recommendedName>
</protein>
<accession>A0A1X1EAU2</accession>
<dbReference type="EMBL" id="CP026377">
    <property type="protein sequence ID" value="AUX93734.1"/>
    <property type="molecule type" value="Genomic_DNA"/>
</dbReference>
<dbReference type="GO" id="GO:0003677">
    <property type="term" value="F:DNA binding"/>
    <property type="evidence" value="ECO:0007669"/>
    <property type="project" value="InterPro"/>
</dbReference>
<name>A0A1X1EAU2_9GAMM</name>
<dbReference type="Pfam" id="PF06892">
    <property type="entry name" value="Phage_CP76"/>
    <property type="match status" value="1"/>
</dbReference>
<dbReference type="AlphaFoldDB" id="A0A1X1EAU2"/>
<dbReference type="InterPro" id="IPR009679">
    <property type="entry name" value="Phage_186_CII-like"/>
</dbReference>
<gene>
    <name evidence="1" type="ORF">C2E15_12035</name>
</gene>
<keyword evidence="2" id="KW-1185">Reference proteome</keyword>
<dbReference type="KEGG" id="pgz:C2E15_12035"/>
<dbReference type="Proteomes" id="UP000238365">
    <property type="component" value="Chromosome"/>
</dbReference>
<organism evidence="1 2">
    <name type="scientific">Mixta gaviniae</name>
    <dbReference type="NCBI Taxonomy" id="665914"/>
    <lineage>
        <taxon>Bacteria</taxon>
        <taxon>Pseudomonadati</taxon>
        <taxon>Pseudomonadota</taxon>
        <taxon>Gammaproteobacteria</taxon>
        <taxon>Enterobacterales</taxon>
        <taxon>Erwiniaceae</taxon>
        <taxon>Mixta</taxon>
    </lineage>
</organism>
<dbReference type="RefSeq" id="WP_104957577.1">
    <property type="nucleotide sequence ID" value="NZ_CP026377.1"/>
</dbReference>
<dbReference type="OrthoDB" id="6418490at2"/>
<reference evidence="1 2" key="1">
    <citation type="submission" date="2018-01" db="EMBL/GenBank/DDBJ databases">
        <title>Complete and assembled Genome of Pantoea gaviniae DSM22758T.</title>
        <authorList>
            <person name="Stevens M.J.A."/>
            <person name="Zurfluh K."/>
            <person name="Stephan R."/>
        </authorList>
    </citation>
    <scope>NUCLEOTIDE SEQUENCE [LARGE SCALE GENOMIC DNA]</scope>
    <source>
        <strain evidence="1 2">DSM 22758</strain>
    </source>
</reference>
<evidence type="ECO:0008006" key="3">
    <source>
        <dbReference type="Google" id="ProtNLM"/>
    </source>
</evidence>
<proteinExistence type="predicted"/>
<evidence type="ECO:0000313" key="1">
    <source>
        <dbReference type="EMBL" id="AUX93734.1"/>
    </source>
</evidence>
<sequence>MFDYQVSKHPHLDNACRQFAQNHNLSQLAGKVEMKPQVLRNKLNPDQPHQLTLTEVLQLTDITEDSTLVDGLLAQLHCLPSVPVNELAAEKLASYVMNATAAVGQVAAGAVSTERMTQSRKNAFVDSVNSGIRCLTLAAMAVHARIHTNPTMASTLDAVSGLGASISLS</sequence>
<evidence type="ECO:0000313" key="2">
    <source>
        <dbReference type="Proteomes" id="UP000238365"/>
    </source>
</evidence>